<proteinExistence type="predicted"/>
<dbReference type="PROSITE" id="PS51257">
    <property type="entry name" value="PROKAR_LIPOPROTEIN"/>
    <property type="match status" value="1"/>
</dbReference>
<dbReference type="STRING" id="52.CMC5_052940"/>
<keyword evidence="11" id="KW-1185">Reference proteome</keyword>
<evidence type="ECO:0000256" key="6">
    <source>
        <dbReference type="ARBA" id="ARBA00023004"/>
    </source>
</evidence>
<dbReference type="RefSeq" id="WP_245677765.1">
    <property type="nucleotide sequence ID" value="NZ_CP012159.1"/>
</dbReference>
<dbReference type="EMBL" id="CP012159">
    <property type="protein sequence ID" value="AKT41133.1"/>
    <property type="molecule type" value="Genomic_DNA"/>
</dbReference>
<evidence type="ECO:0000256" key="3">
    <source>
        <dbReference type="ARBA" id="ARBA00022723"/>
    </source>
</evidence>
<dbReference type="InterPro" id="IPR009056">
    <property type="entry name" value="Cyt_c-like_dom"/>
</dbReference>
<dbReference type="InterPro" id="IPR004852">
    <property type="entry name" value="Di-haem_cyt_c_peroxidsae"/>
</dbReference>
<dbReference type="GO" id="GO:0009055">
    <property type="term" value="F:electron transfer activity"/>
    <property type="evidence" value="ECO:0007669"/>
    <property type="project" value="InterPro"/>
</dbReference>
<dbReference type="KEGG" id="ccro:CMC5_052940"/>
<dbReference type="SUPFAM" id="SSF46626">
    <property type="entry name" value="Cytochrome c"/>
    <property type="match status" value="2"/>
</dbReference>
<dbReference type="GO" id="GO:0004130">
    <property type="term" value="F:cytochrome-c peroxidase activity"/>
    <property type="evidence" value="ECO:0007669"/>
    <property type="project" value="TreeGrafter"/>
</dbReference>
<keyword evidence="2 7" id="KW-0349">Heme</keyword>
<organism evidence="10 11">
    <name type="scientific">Chondromyces crocatus</name>
    <dbReference type="NCBI Taxonomy" id="52"/>
    <lineage>
        <taxon>Bacteria</taxon>
        <taxon>Pseudomonadati</taxon>
        <taxon>Myxococcota</taxon>
        <taxon>Polyangia</taxon>
        <taxon>Polyangiales</taxon>
        <taxon>Polyangiaceae</taxon>
        <taxon>Chondromyces</taxon>
    </lineage>
</organism>
<dbReference type="Proteomes" id="UP000067626">
    <property type="component" value="Chromosome"/>
</dbReference>
<dbReference type="AlphaFoldDB" id="A0A0K1EKL7"/>
<dbReference type="Pfam" id="PF03150">
    <property type="entry name" value="CCP_MauG"/>
    <property type="match status" value="1"/>
</dbReference>
<evidence type="ECO:0000256" key="7">
    <source>
        <dbReference type="PROSITE-ProRule" id="PRU00433"/>
    </source>
</evidence>
<comment type="subcellular location">
    <subcellularLocation>
        <location evidence="1">Cell envelope</location>
    </subcellularLocation>
</comment>
<feature type="domain" description="Cytochrome c" evidence="9">
    <location>
        <begin position="165"/>
        <end position="274"/>
    </location>
</feature>
<evidence type="ECO:0000256" key="1">
    <source>
        <dbReference type="ARBA" id="ARBA00004196"/>
    </source>
</evidence>
<evidence type="ECO:0000313" key="11">
    <source>
        <dbReference type="Proteomes" id="UP000067626"/>
    </source>
</evidence>
<dbReference type="Gene3D" id="1.10.760.10">
    <property type="entry name" value="Cytochrome c-like domain"/>
    <property type="match status" value="2"/>
</dbReference>
<evidence type="ECO:0000256" key="8">
    <source>
        <dbReference type="SAM" id="MobiDB-lite"/>
    </source>
</evidence>
<evidence type="ECO:0000313" key="10">
    <source>
        <dbReference type="EMBL" id="AKT41133.1"/>
    </source>
</evidence>
<evidence type="ECO:0000256" key="2">
    <source>
        <dbReference type="ARBA" id="ARBA00022617"/>
    </source>
</evidence>
<name>A0A0K1EKL7_CHOCO</name>
<dbReference type="PANTHER" id="PTHR30600">
    <property type="entry name" value="CYTOCHROME C PEROXIDASE-RELATED"/>
    <property type="match status" value="1"/>
</dbReference>
<gene>
    <name evidence="10" type="ORF">CMC5_052940</name>
</gene>
<evidence type="ECO:0000259" key="9">
    <source>
        <dbReference type="PROSITE" id="PS51007"/>
    </source>
</evidence>
<dbReference type="GO" id="GO:0046872">
    <property type="term" value="F:metal ion binding"/>
    <property type="evidence" value="ECO:0007669"/>
    <property type="project" value="UniProtKB-KW"/>
</dbReference>
<keyword evidence="6 7" id="KW-0408">Iron</keyword>
<dbReference type="InterPro" id="IPR051395">
    <property type="entry name" value="Cytochrome_c_Peroxidase/MauG"/>
</dbReference>
<dbReference type="GO" id="GO:0030313">
    <property type="term" value="C:cell envelope"/>
    <property type="evidence" value="ECO:0007669"/>
    <property type="project" value="UniProtKB-SubCell"/>
</dbReference>
<dbReference type="InterPro" id="IPR036909">
    <property type="entry name" value="Cyt_c-like_dom_sf"/>
</dbReference>
<protein>
    <recommendedName>
        <fullName evidence="9">Cytochrome c domain-containing protein</fullName>
    </recommendedName>
</protein>
<keyword evidence="4" id="KW-0732">Signal</keyword>
<feature type="domain" description="Cytochrome c" evidence="9">
    <location>
        <begin position="317"/>
        <end position="474"/>
    </location>
</feature>
<keyword evidence="5" id="KW-0560">Oxidoreductase</keyword>
<evidence type="ECO:0000256" key="5">
    <source>
        <dbReference type="ARBA" id="ARBA00023002"/>
    </source>
</evidence>
<dbReference type="GO" id="GO:0020037">
    <property type="term" value="F:heme binding"/>
    <property type="evidence" value="ECO:0007669"/>
    <property type="project" value="InterPro"/>
</dbReference>
<feature type="region of interest" description="Disordered" evidence="8">
    <location>
        <begin position="36"/>
        <end position="116"/>
    </location>
</feature>
<feature type="compositionally biased region" description="Gly residues" evidence="8">
    <location>
        <begin position="67"/>
        <end position="76"/>
    </location>
</feature>
<dbReference type="PATRIC" id="fig|52.7.peg.5860"/>
<dbReference type="PANTHER" id="PTHR30600:SF10">
    <property type="entry name" value="BLL6722 PROTEIN"/>
    <property type="match status" value="1"/>
</dbReference>
<sequence length="526" mass="55591">MGSARSDGKPVGGAGPLAWAAPLAAIVVGAVFGCQATPKASGPASSSVQAEGRGPGPGGPDETAAGSGVGATGKGGTSDAQAPHGTDVAGQIPGSVPRTSGPSPAAGPPRIEVERSGPHGAMEMKEQEAQLSKNLPGEVSAAAPPGVDPTFWGFLIPRDNALNAKRVALGRKLYFDTRLSRDGSVACATCHDVSRGFTDRRNASEGIGGKVGRRNAPTTLNALFFQTQFWDGRAATLEDQAKLPIINPIEMGQPDGAAAVKAIAGDAQYKAMFQEAYGRAPNYDDIGRALAAFQRTLVFLDAPYDRFVAGDPRALSEDAKAGLVLFNGKARCVSCHQFNGASPIGTNNKFHNVGVSARHQDFEKLAQSAIEALSKNDSQETIDRLALETDLSELGRFVVTRNRADIGAFKTQQIRNVGVTSPYMHDGSMQTLWDVMDHYNKGGEANAYLDGGIEPLNLSEREIDQVVAFLFALTDQRFVAENQAEVTRQRALAQKQRPFRDTAVATRKVFQFESRLGKGGAPTTTK</sequence>
<evidence type="ECO:0000256" key="4">
    <source>
        <dbReference type="ARBA" id="ARBA00022729"/>
    </source>
</evidence>
<keyword evidence="3 7" id="KW-0479">Metal-binding</keyword>
<accession>A0A0K1EKL7</accession>
<dbReference type="PROSITE" id="PS51007">
    <property type="entry name" value="CYTC"/>
    <property type="match status" value="2"/>
</dbReference>
<reference evidence="10 11" key="1">
    <citation type="submission" date="2015-07" db="EMBL/GenBank/DDBJ databases">
        <title>Genome analysis of myxobacterium Chondromyces crocatus Cm c5 reveals a high potential for natural compound synthesis and the genetic basis for the loss of fruiting body formation.</title>
        <authorList>
            <person name="Zaburannyi N."/>
            <person name="Bunk B."/>
            <person name="Maier J."/>
            <person name="Overmann J."/>
            <person name="Mueller R."/>
        </authorList>
    </citation>
    <scope>NUCLEOTIDE SEQUENCE [LARGE SCALE GENOMIC DNA]</scope>
    <source>
        <strain evidence="10 11">Cm c5</strain>
    </source>
</reference>